<dbReference type="RefSeq" id="WP_012063405.1">
    <property type="nucleotide sequence ID" value="NC_009633.1"/>
</dbReference>
<dbReference type="EMBL" id="CP000724">
    <property type="protein sequence ID" value="ABR48430.1"/>
    <property type="molecule type" value="Genomic_DNA"/>
</dbReference>
<evidence type="ECO:0000313" key="2">
    <source>
        <dbReference type="Proteomes" id="UP000001572"/>
    </source>
</evidence>
<dbReference type="HOGENOM" id="CLU_2598278_0_0_9"/>
<gene>
    <name evidence="1" type="ordered locus">Amet_2273</name>
</gene>
<keyword evidence="2" id="KW-1185">Reference proteome</keyword>
<dbReference type="AlphaFoldDB" id="A6TQG2"/>
<dbReference type="KEGG" id="amt:Amet_2273"/>
<organism evidence="1 2">
    <name type="scientific">Alkaliphilus metalliredigens (strain QYMF)</name>
    <dbReference type="NCBI Taxonomy" id="293826"/>
    <lineage>
        <taxon>Bacteria</taxon>
        <taxon>Bacillati</taxon>
        <taxon>Bacillota</taxon>
        <taxon>Clostridia</taxon>
        <taxon>Peptostreptococcales</taxon>
        <taxon>Natronincolaceae</taxon>
        <taxon>Alkaliphilus</taxon>
    </lineage>
</organism>
<accession>A6TQG2</accession>
<reference evidence="2" key="1">
    <citation type="journal article" date="2016" name="Genome Announc.">
        <title>Complete genome sequence of Alkaliphilus metalliredigens strain QYMF, an alkaliphilic and metal-reducing bacterium isolated from borax-contaminated leachate ponds.</title>
        <authorList>
            <person name="Hwang C."/>
            <person name="Copeland A."/>
            <person name="Lucas S."/>
            <person name="Lapidus A."/>
            <person name="Barry K."/>
            <person name="Detter J.C."/>
            <person name="Glavina Del Rio T."/>
            <person name="Hammon N."/>
            <person name="Israni S."/>
            <person name="Dalin E."/>
            <person name="Tice H."/>
            <person name="Pitluck S."/>
            <person name="Chertkov O."/>
            <person name="Brettin T."/>
            <person name="Bruce D."/>
            <person name="Han C."/>
            <person name="Schmutz J."/>
            <person name="Larimer F."/>
            <person name="Land M.L."/>
            <person name="Hauser L."/>
            <person name="Kyrpides N."/>
            <person name="Mikhailova N."/>
            <person name="Ye Q."/>
            <person name="Zhou J."/>
            <person name="Richardson P."/>
            <person name="Fields M.W."/>
        </authorList>
    </citation>
    <scope>NUCLEOTIDE SEQUENCE [LARGE SCALE GENOMIC DNA]</scope>
    <source>
        <strain evidence="2">QYMF</strain>
    </source>
</reference>
<proteinExistence type="predicted"/>
<protein>
    <submittedName>
        <fullName evidence="1">Uncharacterized protein</fullName>
    </submittedName>
</protein>
<name>A6TQG2_ALKMQ</name>
<evidence type="ECO:0000313" key="1">
    <source>
        <dbReference type="EMBL" id="ABR48430.1"/>
    </source>
</evidence>
<sequence length="79" mass="9141">MKSNSKITGYIEKDNHDGTFEVGFRPFIKVLEGDKFVEFKTKNLPAINGMNYEIGDEVYVELVNKRSSDFFIRCKKTNV</sequence>
<dbReference type="Proteomes" id="UP000001572">
    <property type="component" value="Chromosome"/>
</dbReference>